<dbReference type="EC" id="5.1.1.1" evidence="4 7"/>
<feature type="compositionally biased region" description="Low complexity" evidence="8">
    <location>
        <begin position="18"/>
        <end position="37"/>
    </location>
</feature>
<comment type="caution">
    <text evidence="10">The sequence shown here is derived from an EMBL/GenBank/DDBJ whole genome shotgun (WGS) entry which is preliminary data.</text>
</comment>
<protein>
    <recommendedName>
        <fullName evidence="4 7">Alanine racemase</fullName>
        <ecNumber evidence="4 7">5.1.1.1</ecNumber>
    </recommendedName>
</protein>
<evidence type="ECO:0000256" key="4">
    <source>
        <dbReference type="ARBA" id="ARBA00013089"/>
    </source>
</evidence>
<evidence type="ECO:0000313" key="10">
    <source>
        <dbReference type="EMBL" id="MFD1227349.1"/>
    </source>
</evidence>
<proteinExistence type="inferred from homology"/>
<keyword evidence="11" id="KW-1185">Reference proteome</keyword>
<dbReference type="CDD" id="cd00430">
    <property type="entry name" value="PLPDE_III_AR"/>
    <property type="match status" value="1"/>
</dbReference>
<keyword evidence="6 7" id="KW-0413">Isomerase</keyword>
<evidence type="ECO:0000256" key="7">
    <source>
        <dbReference type="HAMAP-Rule" id="MF_01201"/>
    </source>
</evidence>
<dbReference type="PROSITE" id="PS00395">
    <property type="entry name" value="ALANINE_RACEMASE"/>
    <property type="match status" value="1"/>
</dbReference>
<dbReference type="Pfam" id="PF01168">
    <property type="entry name" value="Ala_racemase_N"/>
    <property type="match status" value="1"/>
</dbReference>
<dbReference type="GO" id="GO:0008784">
    <property type="term" value="F:alanine racemase activity"/>
    <property type="evidence" value="ECO:0007669"/>
    <property type="project" value="UniProtKB-EC"/>
</dbReference>
<keyword evidence="5 7" id="KW-0663">Pyridoxal phosphate</keyword>
<dbReference type="NCBIfam" id="TIGR00492">
    <property type="entry name" value="alr"/>
    <property type="match status" value="1"/>
</dbReference>
<dbReference type="SUPFAM" id="SSF51419">
    <property type="entry name" value="PLP-binding barrel"/>
    <property type="match status" value="1"/>
</dbReference>
<dbReference type="InterPro" id="IPR000821">
    <property type="entry name" value="Ala_racemase"/>
</dbReference>
<organism evidence="10 11">
    <name type="scientific">Pseudochrobactrum kiredjianiae</name>
    <dbReference type="NCBI Taxonomy" id="386305"/>
    <lineage>
        <taxon>Bacteria</taxon>
        <taxon>Pseudomonadati</taxon>
        <taxon>Pseudomonadota</taxon>
        <taxon>Alphaproteobacteria</taxon>
        <taxon>Hyphomicrobiales</taxon>
        <taxon>Brucellaceae</taxon>
        <taxon>Pseudochrobactrum</taxon>
    </lineage>
</organism>
<feature type="binding site" evidence="7">
    <location>
        <position position="346"/>
    </location>
    <ligand>
        <name>substrate</name>
    </ligand>
</feature>
<dbReference type="EMBL" id="JBHTMA010000033">
    <property type="protein sequence ID" value="MFD1227349.1"/>
    <property type="molecule type" value="Genomic_DNA"/>
</dbReference>
<dbReference type="InterPro" id="IPR001608">
    <property type="entry name" value="Ala_racemase_N"/>
</dbReference>
<evidence type="ECO:0000256" key="1">
    <source>
        <dbReference type="ARBA" id="ARBA00000316"/>
    </source>
</evidence>
<dbReference type="Gene3D" id="3.20.20.10">
    <property type="entry name" value="Alanine racemase"/>
    <property type="match status" value="1"/>
</dbReference>
<comment type="cofactor">
    <cofactor evidence="2 7">
        <name>pyridoxal 5'-phosphate</name>
        <dbReference type="ChEBI" id="CHEBI:597326"/>
    </cofactor>
</comment>
<evidence type="ECO:0000259" key="9">
    <source>
        <dbReference type="SMART" id="SM01005"/>
    </source>
</evidence>
<dbReference type="InterPro" id="IPR020622">
    <property type="entry name" value="Ala_racemase_pyridoxalP-BS"/>
</dbReference>
<reference evidence="11" key="1">
    <citation type="journal article" date="2019" name="Int. J. Syst. Evol. Microbiol.">
        <title>The Global Catalogue of Microorganisms (GCM) 10K type strain sequencing project: providing services to taxonomists for standard genome sequencing and annotation.</title>
        <authorList>
            <consortium name="The Broad Institute Genomics Platform"/>
            <consortium name="The Broad Institute Genome Sequencing Center for Infectious Disease"/>
            <person name="Wu L."/>
            <person name="Ma J."/>
        </authorList>
    </citation>
    <scope>NUCLEOTIDE SEQUENCE [LARGE SCALE GENOMIC DNA]</scope>
    <source>
        <strain evidence="11">CCUG 49584</strain>
    </source>
</reference>
<gene>
    <name evidence="10" type="primary">alr</name>
    <name evidence="10" type="ORF">ACFQ35_09370</name>
</gene>
<dbReference type="HAMAP" id="MF_01201">
    <property type="entry name" value="Ala_racemase"/>
    <property type="match status" value="1"/>
</dbReference>
<comment type="pathway">
    <text evidence="7">Amino-acid biosynthesis; D-alanine biosynthesis; D-alanine from L-alanine: step 1/1.</text>
</comment>
<dbReference type="PRINTS" id="PR00992">
    <property type="entry name" value="ALARACEMASE"/>
</dbReference>
<evidence type="ECO:0000313" key="11">
    <source>
        <dbReference type="Proteomes" id="UP001597263"/>
    </source>
</evidence>
<accession>A0ABW3V4G7</accession>
<feature type="binding site" evidence="7">
    <location>
        <position position="176"/>
    </location>
    <ligand>
        <name>substrate</name>
    </ligand>
</feature>
<dbReference type="PANTHER" id="PTHR30511:SF0">
    <property type="entry name" value="ALANINE RACEMASE, CATABOLIC-RELATED"/>
    <property type="match status" value="1"/>
</dbReference>
<dbReference type="PANTHER" id="PTHR30511">
    <property type="entry name" value="ALANINE RACEMASE"/>
    <property type="match status" value="1"/>
</dbReference>
<comment type="function">
    <text evidence="7">Catalyzes the interconversion of L-alanine and D-alanine. May also act on other amino acids.</text>
</comment>
<feature type="modified residue" description="N6-(pyridoxal phosphate)lysine" evidence="7">
    <location>
        <position position="77"/>
    </location>
</feature>
<dbReference type="InterPro" id="IPR009006">
    <property type="entry name" value="Ala_racemase/Decarboxylase_C"/>
</dbReference>
<comment type="similarity">
    <text evidence="3 7">Belongs to the alanine racemase family.</text>
</comment>
<dbReference type="SUPFAM" id="SSF50621">
    <property type="entry name" value="Alanine racemase C-terminal domain-like"/>
    <property type="match status" value="1"/>
</dbReference>
<evidence type="ECO:0000256" key="3">
    <source>
        <dbReference type="ARBA" id="ARBA00007880"/>
    </source>
</evidence>
<dbReference type="Pfam" id="PF00842">
    <property type="entry name" value="Ala_racemase_C"/>
    <property type="match status" value="1"/>
</dbReference>
<evidence type="ECO:0000256" key="6">
    <source>
        <dbReference type="ARBA" id="ARBA00023235"/>
    </source>
</evidence>
<feature type="domain" description="Alanine racemase C-terminal" evidence="9">
    <location>
        <begin position="277"/>
        <end position="403"/>
    </location>
</feature>
<dbReference type="RefSeq" id="WP_289386517.1">
    <property type="nucleotide sequence ID" value="NZ_JAUCBM010000003.1"/>
</dbReference>
<feature type="region of interest" description="Disordered" evidence="8">
    <location>
        <begin position="1"/>
        <end position="37"/>
    </location>
</feature>
<evidence type="ECO:0000256" key="2">
    <source>
        <dbReference type="ARBA" id="ARBA00001933"/>
    </source>
</evidence>
<dbReference type="SMART" id="SM01005">
    <property type="entry name" value="Ala_racemase_C"/>
    <property type="match status" value="1"/>
</dbReference>
<comment type="catalytic activity">
    <reaction evidence="1 7">
        <text>L-alanine = D-alanine</text>
        <dbReference type="Rhea" id="RHEA:20249"/>
        <dbReference type="ChEBI" id="CHEBI:57416"/>
        <dbReference type="ChEBI" id="CHEBI:57972"/>
        <dbReference type="EC" id="5.1.1.1"/>
    </reaction>
</comment>
<dbReference type="InterPro" id="IPR011079">
    <property type="entry name" value="Ala_racemase_C"/>
</dbReference>
<dbReference type="InterPro" id="IPR029066">
    <property type="entry name" value="PLP-binding_barrel"/>
</dbReference>
<dbReference type="Proteomes" id="UP001597263">
    <property type="component" value="Unassembled WGS sequence"/>
</dbReference>
<feature type="active site" description="Proton acceptor; specific for D-alanine" evidence="7">
    <location>
        <position position="77"/>
    </location>
</feature>
<dbReference type="Gene3D" id="2.40.37.10">
    <property type="entry name" value="Lyase, Ornithine Decarboxylase, Chain A, domain 1"/>
    <property type="match status" value="1"/>
</dbReference>
<evidence type="ECO:0000256" key="5">
    <source>
        <dbReference type="ARBA" id="ARBA00022898"/>
    </source>
</evidence>
<feature type="active site" description="Proton acceptor; specific for L-alanine" evidence="7">
    <location>
        <position position="298"/>
    </location>
</feature>
<sequence>MSVIFSDSHVPEAANASDNQQEAANASDNQQAAANASDNPQALAAGGILTIDLGALRANYKLIADAITPTRTAAVVKADAYGLGADKVAPQFYAAGCRDFFVAHLSEALNLQPHIGKDATIYILNGLQPQTEKLCADHNIVPVLNSLEQLQNWAALAKAQNRSLPALLQLDTGMSRLGLSEQELKELLADQSLLDCVDVKFIISHLASGDNVQSPQNKAQLERMQAVLKLLPQYAVAFSNSGGTFMERSYHYDLARPGIALYGGAPQENAPNPMQPVVSLQARVIQCRSVPAKTLVGYGGSYETQTETRIATIAVGYADGWPRHLSNKGCAYYGDVRLPIIGRVSMDSITLDVSALPEGTLKLGSLVELIGSHQTLEQVAQDAGTITYEVLTSLGNRYHRIYINDILA</sequence>
<name>A0ABW3V4G7_9HYPH</name>
<evidence type="ECO:0000256" key="8">
    <source>
        <dbReference type="SAM" id="MobiDB-lite"/>
    </source>
</evidence>